<name>A0A1T2X8U6_9BACL</name>
<feature type="transmembrane region" description="Helical" evidence="1">
    <location>
        <begin position="81"/>
        <end position="101"/>
    </location>
</feature>
<evidence type="ECO:0000256" key="1">
    <source>
        <dbReference type="SAM" id="Phobius"/>
    </source>
</evidence>
<gene>
    <name evidence="2" type="ORF">BVG16_18030</name>
</gene>
<feature type="transmembrane region" description="Helical" evidence="1">
    <location>
        <begin position="46"/>
        <end position="69"/>
    </location>
</feature>
<feature type="transmembrane region" description="Helical" evidence="1">
    <location>
        <begin position="257"/>
        <end position="276"/>
    </location>
</feature>
<dbReference type="EMBL" id="MSZX01000007">
    <property type="protein sequence ID" value="OPA76116.1"/>
    <property type="molecule type" value="Genomic_DNA"/>
</dbReference>
<keyword evidence="1" id="KW-0472">Membrane</keyword>
<sequence length="433" mass="48286">MAKRTLSLWQTLAYSSGNFPVNLISQMFATYAVFFYVDHLGVRPGLISLAMVFHGIVSAVTNPIVGHISDRTKSRWGRRKPYMIAAMLPALIAFTLIWMPFVEGESLFWYFLITVLLYDIAAVVLILNWTALFPEMFMTLKERATASFWRQLFGIIGMIVGVAIPPLLYTSVGWASMGISFGVLSIVFFVIAWSGSEERAEVNGVKFNVTQAIRHTFANQAFVRYVLGSFCVQFCFALLPAAIPFFTKYVLREAETFNTVLLGTIFIIAIVFIYPWSRGIARWGTRNIALWTTGLLGAALVPFMWVGHLPGAIATVVALGAVLAGLMVLLDVMLAEVIDEDERRTGERREGMYYGMNGFIVRWGVSLQAVVMGVVLERSGYMADGANQPESVEAGIRWMLSGIPILALLIGLIFFYIYPLRNKNINSSNQQIK</sequence>
<feature type="transmembrane region" description="Helical" evidence="1">
    <location>
        <begin position="359"/>
        <end position="376"/>
    </location>
</feature>
<dbReference type="PANTHER" id="PTHR11328:SF24">
    <property type="entry name" value="MAJOR FACILITATOR SUPERFAMILY (MFS) PROFILE DOMAIN-CONTAINING PROTEIN"/>
    <property type="match status" value="1"/>
</dbReference>
<protein>
    <submittedName>
        <fullName evidence="2">MFS transporter</fullName>
    </submittedName>
</protein>
<dbReference type="Gene3D" id="1.20.1250.20">
    <property type="entry name" value="MFS general substrate transporter like domains"/>
    <property type="match status" value="2"/>
</dbReference>
<evidence type="ECO:0000313" key="3">
    <source>
        <dbReference type="Proteomes" id="UP000190188"/>
    </source>
</evidence>
<dbReference type="InterPro" id="IPR036259">
    <property type="entry name" value="MFS_trans_sf"/>
</dbReference>
<keyword evidence="1" id="KW-1133">Transmembrane helix</keyword>
<dbReference type="Proteomes" id="UP000190188">
    <property type="component" value="Unassembled WGS sequence"/>
</dbReference>
<dbReference type="GO" id="GO:0008643">
    <property type="term" value="P:carbohydrate transport"/>
    <property type="evidence" value="ECO:0007669"/>
    <property type="project" value="InterPro"/>
</dbReference>
<dbReference type="Pfam" id="PF13347">
    <property type="entry name" value="MFS_2"/>
    <property type="match status" value="1"/>
</dbReference>
<dbReference type="CDD" id="cd17332">
    <property type="entry name" value="MFS_MelB_like"/>
    <property type="match status" value="1"/>
</dbReference>
<dbReference type="STRING" id="1324314.BVG16_18030"/>
<feature type="transmembrane region" description="Helical" evidence="1">
    <location>
        <begin position="148"/>
        <end position="168"/>
    </location>
</feature>
<accession>A0A1T2X8U6</accession>
<dbReference type="RefSeq" id="WP_233147082.1">
    <property type="nucleotide sequence ID" value="NZ_MSZX01000007.1"/>
</dbReference>
<dbReference type="InterPro" id="IPR039672">
    <property type="entry name" value="MFS_2"/>
</dbReference>
<feature type="transmembrane region" description="Helical" evidence="1">
    <location>
        <begin position="288"/>
        <end position="306"/>
    </location>
</feature>
<feature type="transmembrane region" description="Helical" evidence="1">
    <location>
        <begin position="12"/>
        <end position="34"/>
    </location>
</feature>
<dbReference type="SUPFAM" id="SSF103473">
    <property type="entry name" value="MFS general substrate transporter"/>
    <property type="match status" value="1"/>
</dbReference>
<feature type="transmembrane region" description="Helical" evidence="1">
    <location>
        <begin position="396"/>
        <end position="418"/>
    </location>
</feature>
<dbReference type="GO" id="GO:0015293">
    <property type="term" value="F:symporter activity"/>
    <property type="evidence" value="ECO:0007669"/>
    <property type="project" value="InterPro"/>
</dbReference>
<evidence type="ECO:0000313" key="2">
    <source>
        <dbReference type="EMBL" id="OPA76116.1"/>
    </source>
</evidence>
<dbReference type="PANTHER" id="PTHR11328">
    <property type="entry name" value="MAJOR FACILITATOR SUPERFAMILY DOMAIN-CONTAINING PROTEIN"/>
    <property type="match status" value="1"/>
</dbReference>
<comment type="caution">
    <text evidence="2">The sequence shown here is derived from an EMBL/GenBank/DDBJ whole genome shotgun (WGS) entry which is preliminary data.</text>
</comment>
<reference evidence="2 3" key="1">
    <citation type="submission" date="2017-01" db="EMBL/GenBank/DDBJ databases">
        <title>Genome analysis of Paenibacillus selenitrireducens ES3-24.</title>
        <authorList>
            <person name="Xu D."/>
            <person name="Yao R."/>
            <person name="Zheng S."/>
        </authorList>
    </citation>
    <scope>NUCLEOTIDE SEQUENCE [LARGE SCALE GENOMIC DNA]</scope>
    <source>
        <strain evidence="2 3">ES3-24</strain>
    </source>
</reference>
<dbReference type="AlphaFoldDB" id="A0A1T2X8U6"/>
<proteinExistence type="predicted"/>
<feature type="transmembrane region" description="Helical" evidence="1">
    <location>
        <begin position="222"/>
        <end position="245"/>
    </location>
</feature>
<organism evidence="2 3">
    <name type="scientific">Paenibacillus selenitireducens</name>
    <dbReference type="NCBI Taxonomy" id="1324314"/>
    <lineage>
        <taxon>Bacteria</taxon>
        <taxon>Bacillati</taxon>
        <taxon>Bacillota</taxon>
        <taxon>Bacilli</taxon>
        <taxon>Bacillales</taxon>
        <taxon>Paenibacillaceae</taxon>
        <taxon>Paenibacillus</taxon>
    </lineage>
</organism>
<keyword evidence="1" id="KW-0812">Transmembrane</keyword>
<feature type="transmembrane region" description="Helical" evidence="1">
    <location>
        <begin position="312"/>
        <end position="338"/>
    </location>
</feature>
<dbReference type="GO" id="GO:0005886">
    <property type="term" value="C:plasma membrane"/>
    <property type="evidence" value="ECO:0007669"/>
    <property type="project" value="TreeGrafter"/>
</dbReference>
<feature type="transmembrane region" description="Helical" evidence="1">
    <location>
        <begin position="174"/>
        <end position="193"/>
    </location>
</feature>
<feature type="transmembrane region" description="Helical" evidence="1">
    <location>
        <begin position="107"/>
        <end position="127"/>
    </location>
</feature>
<keyword evidence="3" id="KW-1185">Reference proteome</keyword>